<evidence type="ECO:0000256" key="2">
    <source>
        <dbReference type="ARBA" id="ARBA00022679"/>
    </source>
</evidence>
<dbReference type="InterPro" id="IPR029063">
    <property type="entry name" value="SAM-dependent_MTases_sf"/>
</dbReference>
<dbReference type="RefSeq" id="WP_071070200.1">
    <property type="nucleotide sequence ID" value="NZ_CP017754.1"/>
</dbReference>
<gene>
    <name evidence="5" type="ORF">BKK80_16140</name>
</gene>
<feature type="domain" description="Histidine-specific methyltransferase SAM-dependent" evidence="4">
    <location>
        <begin position="77"/>
        <end position="376"/>
    </location>
</feature>
<evidence type="ECO:0000256" key="3">
    <source>
        <dbReference type="SAM" id="MobiDB-lite"/>
    </source>
</evidence>
<keyword evidence="2" id="KW-0808">Transferase</keyword>
<feature type="compositionally biased region" description="Basic and acidic residues" evidence="3">
    <location>
        <begin position="19"/>
        <end position="32"/>
    </location>
</feature>
<dbReference type="InterPro" id="IPR019257">
    <property type="entry name" value="MeTrfase_dom"/>
</dbReference>
<dbReference type="EMBL" id="CP017754">
    <property type="protein sequence ID" value="AOZ07176.1"/>
    <property type="molecule type" value="Genomic_DNA"/>
</dbReference>
<dbReference type="SUPFAM" id="SSF53335">
    <property type="entry name" value="S-adenosyl-L-methionine-dependent methyltransferases"/>
    <property type="match status" value="1"/>
</dbReference>
<dbReference type="PANTHER" id="PTHR43397:SF1">
    <property type="entry name" value="ERGOTHIONEINE BIOSYNTHESIS PROTEIN 1"/>
    <property type="match status" value="1"/>
</dbReference>
<dbReference type="Pfam" id="PF10017">
    <property type="entry name" value="Methyltransf_33"/>
    <property type="match status" value="1"/>
</dbReference>
<organism evidence="5 6">
    <name type="scientific">Cupriavidus malaysiensis</name>
    <dbReference type="NCBI Taxonomy" id="367825"/>
    <lineage>
        <taxon>Bacteria</taxon>
        <taxon>Pseudomonadati</taxon>
        <taxon>Pseudomonadota</taxon>
        <taxon>Betaproteobacteria</taxon>
        <taxon>Burkholderiales</taxon>
        <taxon>Burkholderiaceae</taxon>
        <taxon>Cupriavidus</taxon>
    </lineage>
</organism>
<feature type="region of interest" description="Disordered" evidence="3">
    <location>
        <begin position="1"/>
        <end position="34"/>
    </location>
</feature>
<dbReference type="InterPro" id="IPR051128">
    <property type="entry name" value="EgtD_Methyltrsf_superfamily"/>
</dbReference>
<dbReference type="PANTHER" id="PTHR43397">
    <property type="entry name" value="ERGOTHIONEINE BIOSYNTHESIS PROTEIN 1"/>
    <property type="match status" value="1"/>
</dbReference>
<evidence type="ECO:0000256" key="1">
    <source>
        <dbReference type="ARBA" id="ARBA00022603"/>
    </source>
</evidence>
<protein>
    <submittedName>
        <fullName evidence="5">Dimethylhistidine N-methyltransferase</fullName>
    </submittedName>
</protein>
<evidence type="ECO:0000259" key="4">
    <source>
        <dbReference type="Pfam" id="PF10017"/>
    </source>
</evidence>
<dbReference type="Gene3D" id="3.40.50.150">
    <property type="entry name" value="Vaccinia Virus protein VP39"/>
    <property type="match status" value="1"/>
</dbReference>
<dbReference type="PIRSF" id="PIRSF018005">
    <property type="entry name" value="UCP018005"/>
    <property type="match status" value="1"/>
</dbReference>
<dbReference type="InterPro" id="IPR017804">
    <property type="entry name" value="MeTrfase_EgtD-like"/>
</dbReference>
<evidence type="ECO:0000313" key="6">
    <source>
        <dbReference type="Proteomes" id="UP000177515"/>
    </source>
</evidence>
<dbReference type="Proteomes" id="UP000177515">
    <property type="component" value="Chromosome 1"/>
</dbReference>
<sequence length="377" mass="41224">MPAAPTPLHLSRRSPRGAQPDERAERDGRQLDDAATVPEAARGRLLALANGRDGYQEPLRRDGPVFVQQYREDDGALREEVIAGLGRRQASLSPKLFYDVLGSRLFEAITALDEYYPTRTEASIFRNCAVPIAARAGSGCVLVDLGAGNCQKAAGLFASLRPAQYVALDISVEFLRDTLDCLQQQYPQIPMLGLGADLCGELVLPEEVARGRRLFFYPGSSIGNFAPEAAVALLRRLRAQAHAGDGLLIGVDLVKDEEVLCAAYDDALGVTAAFNRNVLRHVNGILGSDFALPDWRHVAGFERGGSRIQMHLEAVRDLTVRWAGGARSFAAGERIHTEDSYKFQPEAFARMLESAGFQDPVCWTDARGWFAVFHARA</sequence>
<keyword evidence="6" id="KW-1185">Reference proteome</keyword>
<keyword evidence="1" id="KW-0489">Methyltransferase</keyword>
<proteinExistence type="predicted"/>
<dbReference type="InterPro" id="IPR035094">
    <property type="entry name" value="EgtD"/>
</dbReference>
<evidence type="ECO:0000313" key="5">
    <source>
        <dbReference type="EMBL" id="AOZ07176.1"/>
    </source>
</evidence>
<dbReference type="NCBIfam" id="TIGR03438">
    <property type="entry name" value="egtD_ergothio"/>
    <property type="match status" value="1"/>
</dbReference>
<name>A0ABM6F6K3_9BURK</name>
<reference evidence="5 6" key="1">
    <citation type="submission" date="2016-10" db="EMBL/GenBank/DDBJ databases">
        <title>Complete genome sequences of three Cupriavidus strains isolated from various Malaysian environments.</title>
        <authorList>
            <person name="Abdullah A.A.-A."/>
            <person name="Shafie N.A.H."/>
            <person name="Lau N.S."/>
        </authorList>
    </citation>
    <scope>NUCLEOTIDE SEQUENCE [LARGE SCALE GENOMIC DNA]</scope>
    <source>
        <strain evidence="5 6">USMAA1020</strain>
    </source>
</reference>
<accession>A0ABM6F6K3</accession>